<comment type="cofactor">
    <cofactor evidence="1">
        <name>Zn(2+)</name>
        <dbReference type="ChEBI" id="CHEBI:29105"/>
    </cofactor>
</comment>
<dbReference type="Gene3D" id="3.60.15.10">
    <property type="entry name" value="Ribonuclease Z/Hydroxyacylglutathione hydrolase-like"/>
    <property type="match status" value="1"/>
</dbReference>
<reference evidence="6" key="1">
    <citation type="submission" date="2020-10" db="EMBL/GenBank/DDBJ databases">
        <authorList>
            <person name="Gilroy R."/>
        </authorList>
    </citation>
    <scope>NUCLEOTIDE SEQUENCE</scope>
    <source>
        <strain evidence="6">ChiSjej3B21-11622</strain>
    </source>
</reference>
<dbReference type="AlphaFoldDB" id="A0A9D0ZWD0"/>
<evidence type="ECO:0000256" key="4">
    <source>
        <dbReference type="ARBA" id="ARBA00022833"/>
    </source>
</evidence>
<dbReference type="InterPro" id="IPR036866">
    <property type="entry name" value="RibonucZ/Hydroxyglut_hydro"/>
</dbReference>
<dbReference type="GO" id="GO:0016787">
    <property type="term" value="F:hydrolase activity"/>
    <property type="evidence" value="ECO:0007669"/>
    <property type="project" value="UniProtKB-KW"/>
</dbReference>
<evidence type="ECO:0000256" key="3">
    <source>
        <dbReference type="ARBA" id="ARBA00022801"/>
    </source>
</evidence>
<evidence type="ECO:0000313" key="7">
    <source>
        <dbReference type="Proteomes" id="UP000886886"/>
    </source>
</evidence>
<dbReference type="SUPFAM" id="SSF56281">
    <property type="entry name" value="Metallo-hydrolase/oxidoreductase"/>
    <property type="match status" value="1"/>
</dbReference>
<dbReference type="PANTHER" id="PTHR46233">
    <property type="entry name" value="HYDROXYACYLGLUTATHIONE HYDROLASE GLOC"/>
    <property type="match status" value="1"/>
</dbReference>
<dbReference type="CDD" id="cd06262">
    <property type="entry name" value="metallo-hydrolase-like_MBL-fold"/>
    <property type="match status" value="1"/>
</dbReference>
<evidence type="ECO:0000256" key="2">
    <source>
        <dbReference type="ARBA" id="ARBA00022723"/>
    </source>
</evidence>
<dbReference type="SMART" id="SM00849">
    <property type="entry name" value="Lactamase_B"/>
    <property type="match status" value="1"/>
</dbReference>
<proteinExistence type="predicted"/>
<name>A0A9D0ZWD0_9FIRM</name>
<evidence type="ECO:0000259" key="5">
    <source>
        <dbReference type="SMART" id="SM00849"/>
    </source>
</evidence>
<evidence type="ECO:0000256" key="1">
    <source>
        <dbReference type="ARBA" id="ARBA00001947"/>
    </source>
</evidence>
<accession>A0A9D0ZWD0</accession>
<keyword evidence="3" id="KW-0378">Hydrolase</keyword>
<dbReference type="InterPro" id="IPR051453">
    <property type="entry name" value="MBL_Glyoxalase_II"/>
</dbReference>
<reference evidence="6" key="2">
    <citation type="journal article" date="2021" name="PeerJ">
        <title>Extensive microbial diversity within the chicken gut microbiome revealed by metagenomics and culture.</title>
        <authorList>
            <person name="Gilroy R."/>
            <person name="Ravi A."/>
            <person name="Getino M."/>
            <person name="Pursley I."/>
            <person name="Horton D.L."/>
            <person name="Alikhan N.F."/>
            <person name="Baker D."/>
            <person name="Gharbi K."/>
            <person name="Hall N."/>
            <person name="Watson M."/>
            <person name="Adriaenssens E.M."/>
            <person name="Foster-Nyarko E."/>
            <person name="Jarju S."/>
            <person name="Secka A."/>
            <person name="Antonio M."/>
            <person name="Oren A."/>
            <person name="Chaudhuri R.R."/>
            <person name="La Ragione R."/>
            <person name="Hildebrand F."/>
            <person name="Pallen M.J."/>
        </authorList>
    </citation>
    <scope>NUCLEOTIDE SEQUENCE</scope>
    <source>
        <strain evidence="6">ChiSjej3B21-11622</strain>
    </source>
</reference>
<protein>
    <submittedName>
        <fullName evidence="6">MBL fold metallo-hydrolase</fullName>
    </submittedName>
</protein>
<gene>
    <name evidence="6" type="ORF">IAB26_05825</name>
</gene>
<sequence length="209" mass="23033">MGKLKIQRMVLGPVRTNCYLAVNQETKECFVVDPADMAGLILTEIKEENLTARAVLLTHGHYDHIGAAEELRTSLKIPIYASEMELPTLADTEKNLSAMFGHPMTVKADRGLKDGEVLGIAGFSVQVFQTPGHTPGGACYYLEEEKTLFSGDTLFAGSVGRSDFPGGSARTLQDSVRRLFRELPEDTNVYPGHESETDIGYEKRYNPYA</sequence>
<evidence type="ECO:0000313" key="6">
    <source>
        <dbReference type="EMBL" id="HIQ96060.1"/>
    </source>
</evidence>
<feature type="domain" description="Metallo-beta-lactamase" evidence="5">
    <location>
        <begin position="15"/>
        <end position="193"/>
    </location>
</feature>
<keyword evidence="2" id="KW-0479">Metal-binding</keyword>
<comment type="caution">
    <text evidence="6">The sequence shown here is derived from an EMBL/GenBank/DDBJ whole genome shotgun (WGS) entry which is preliminary data.</text>
</comment>
<dbReference type="InterPro" id="IPR001279">
    <property type="entry name" value="Metallo-B-lactamas"/>
</dbReference>
<dbReference type="EMBL" id="DVFT01000087">
    <property type="protein sequence ID" value="HIQ96060.1"/>
    <property type="molecule type" value="Genomic_DNA"/>
</dbReference>
<organism evidence="6 7">
    <name type="scientific">Candidatus Limivivens merdigallinarum</name>
    <dbReference type="NCBI Taxonomy" id="2840859"/>
    <lineage>
        <taxon>Bacteria</taxon>
        <taxon>Bacillati</taxon>
        <taxon>Bacillota</taxon>
        <taxon>Clostridia</taxon>
        <taxon>Lachnospirales</taxon>
        <taxon>Lachnospiraceae</taxon>
        <taxon>Lachnospiraceae incertae sedis</taxon>
        <taxon>Candidatus Limivivens</taxon>
    </lineage>
</organism>
<dbReference type="PANTHER" id="PTHR46233:SF3">
    <property type="entry name" value="HYDROXYACYLGLUTATHIONE HYDROLASE GLOC"/>
    <property type="match status" value="1"/>
</dbReference>
<dbReference type="GO" id="GO:0046872">
    <property type="term" value="F:metal ion binding"/>
    <property type="evidence" value="ECO:0007669"/>
    <property type="project" value="UniProtKB-KW"/>
</dbReference>
<keyword evidence="4" id="KW-0862">Zinc</keyword>
<dbReference type="Proteomes" id="UP000886886">
    <property type="component" value="Unassembled WGS sequence"/>
</dbReference>
<dbReference type="Pfam" id="PF00753">
    <property type="entry name" value="Lactamase_B"/>
    <property type="match status" value="1"/>
</dbReference>